<keyword evidence="4 11" id="KW-0808">Transferase</keyword>
<evidence type="ECO:0000256" key="9">
    <source>
        <dbReference type="ARBA" id="ARBA00023209"/>
    </source>
</evidence>
<feature type="transmembrane region" description="Helical" evidence="12">
    <location>
        <begin position="175"/>
        <end position="196"/>
    </location>
</feature>
<feature type="transmembrane region" description="Helical" evidence="12">
    <location>
        <begin position="41"/>
        <end position="60"/>
    </location>
</feature>
<feature type="transmembrane region" description="Helical" evidence="12">
    <location>
        <begin position="81"/>
        <end position="97"/>
    </location>
</feature>
<dbReference type="InterPro" id="IPR050324">
    <property type="entry name" value="CDP-alcohol_PTase-I"/>
</dbReference>
<accession>A0A3D4V878</accession>
<evidence type="ECO:0000256" key="10">
    <source>
        <dbReference type="ARBA" id="ARBA00023264"/>
    </source>
</evidence>
<dbReference type="GO" id="GO:0046474">
    <property type="term" value="P:glycerophospholipid biosynthetic process"/>
    <property type="evidence" value="ECO:0007669"/>
    <property type="project" value="TreeGrafter"/>
</dbReference>
<keyword evidence="5 12" id="KW-0812">Transmembrane</keyword>
<evidence type="ECO:0000256" key="6">
    <source>
        <dbReference type="ARBA" id="ARBA00022989"/>
    </source>
</evidence>
<proteinExistence type="inferred from homology"/>
<dbReference type="PANTHER" id="PTHR14269">
    <property type="entry name" value="CDP-DIACYLGLYCEROL--GLYCEROL-3-PHOSPHATE 3-PHOSPHATIDYLTRANSFERASE-RELATED"/>
    <property type="match status" value="1"/>
</dbReference>
<evidence type="ECO:0000256" key="4">
    <source>
        <dbReference type="ARBA" id="ARBA00022679"/>
    </source>
</evidence>
<evidence type="ECO:0000256" key="5">
    <source>
        <dbReference type="ARBA" id="ARBA00022692"/>
    </source>
</evidence>
<dbReference type="GO" id="GO:0016780">
    <property type="term" value="F:phosphotransferase activity, for other substituted phosphate groups"/>
    <property type="evidence" value="ECO:0007669"/>
    <property type="project" value="InterPro"/>
</dbReference>
<dbReference type="PANTHER" id="PTHR14269:SF11">
    <property type="entry name" value="CDP-DIACYLGLYCEROL--GLYCEROL-3-PHOSPHATE 3-PHOSPHATIDYLTRANSFERASE"/>
    <property type="match status" value="1"/>
</dbReference>
<keyword evidence="7" id="KW-0443">Lipid metabolism</keyword>
<dbReference type="InterPro" id="IPR043130">
    <property type="entry name" value="CDP-OH_PTrfase_TM_dom"/>
</dbReference>
<sequence>MFYGHCPPSESPAHVNLPNAITVGRIALTPLIAWLPFTTSWTARLMAFVLFLVAAITDYWDGHLARQHNMVTDLGRLLDPLADKLLLVATLVPMYFLQRHPQFIVPDAAFPINSGVSASVDVAPFLFATPFGHVSLPLWIVLVVLGREAFMTLFRQVAARRGLVISAIGPAKWKTTFQSIWLGAAYFWFFALTLAVREGWEQDATWQAFAWFNGFVGVTSMIGAVALTMYSLWLYLRRYGSQVMRLA</sequence>
<dbReference type="AlphaFoldDB" id="A0A3D4V878"/>
<dbReference type="GO" id="GO:0016020">
    <property type="term" value="C:membrane"/>
    <property type="evidence" value="ECO:0007669"/>
    <property type="project" value="UniProtKB-SubCell"/>
</dbReference>
<evidence type="ECO:0000256" key="8">
    <source>
        <dbReference type="ARBA" id="ARBA00023136"/>
    </source>
</evidence>
<comment type="subcellular location">
    <subcellularLocation>
        <location evidence="1">Membrane</location>
        <topology evidence="1">Multi-pass membrane protein</topology>
    </subcellularLocation>
</comment>
<evidence type="ECO:0000256" key="11">
    <source>
        <dbReference type="RuleBase" id="RU003750"/>
    </source>
</evidence>
<evidence type="ECO:0000256" key="3">
    <source>
        <dbReference type="ARBA" id="ARBA00022516"/>
    </source>
</evidence>
<dbReference type="InterPro" id="IPR000462">
    <property type="entry name" value="CDP-OH_P_trans"/>
</dbReference>
<dbReference type="InterPro" id="IPR048254">
    <property type="entry name" value="CDP_ALCOHOL_P_TRANSF_CS"/>
</dbReference>
<keyword evidence="10" id="KW-1208">Phospholipid metabolism</keyword>
<evidence type="ECO:0000256" key="1">
    <source>
        <dbReference type="ARBA" id="ARBA00004141"/>
    </source>
</evidence>
<evidence type="ECO:0000313" key="13">
    <source>
        <dbReference type="EMBL" id="HCT56932.1"/>
    </source>
</evidence>
<reference evidence="13 14" key="1">
    <citation type="journal article" date="2018" name="Nat. Biotechnol.">
        <title>A standardized bacterial taxonomy based on genome phylogeny substantially revises the tree of life.</title>
        <authorList>
            <person name="Parks D.H."/>
            <person name="Chuvochina M."/>
            <person name="Waite D.W."/>
            <person name="Rinke C."/>
            <person name="Skarshewski A."/>
            <person name="Chaumeil P.A."/>
            <person name="Hugenholtz P."/>
        </authorList>
    </citation>
    <scope>NUCLEOTIDE SEQUENCE [LARGE SCALE GENOMIC DNA]</scope>
    <source>
        <strain evidence="13">UBA8844</strain>
    </source>
</reference>
<evidence type="ECO:0000256" key="7">
    <source>
        <dbReference type="ARBA" id="ARBA00023098"/>
    </source>
</evidence>
<dbReference type="Proteomes" id="UP000264071">
    <property type="component" value="Unassembled WGS sequence"/>
</dbReference>
<evidence type="ECO:0000256" key="2">
    <source>
        <dbReference type="ARBA" id="ARBA00010441"/>
    </source>
</evidence>
<comment type="caution">
    <text evidence="13">The sequence shown here is derived from an EMBL/GenBank/DDBJ whole genome shotgun (WGS) entry which is preliminary data.</text>
</comment>
<dbReference type="EMBL" id="DPIY01000006">
    <property type="protein sequence ID" value="HCT56932.1"/>
    <property type="molecule type" value="Genomic_DNA"/>
</dbReference>
<keyword evidence="9" id="KW-0594">Phospholipid biosynthesis</keyword>
<dbReference type="Gene3D" id="1.20.120.1760">
    <property type="match status" value="1"/>
</dbReference>
<keyword evidence="3" id="KW-0444">Lipid biosynthesis</keyword>
<evidence type="ECO:0000256" key="12">
    <source>
        <dbReference type="SAM" id="Phobius"/>
    </source>
</evidence>
<dbReference type="PROSITE" id="PS00379">
    <property type="entry name" value="CDP_ALCOHOL_P_TRANSF"/>
    <property type="match status" value="1"/>
</dbReference>
<keyword evidence="8 12" id="KW-0472">Membrane</keyword>
<feature type="transmembrane region" description="Helical" evidence="12">
    <location>
        <begin position="208"/>
        <end position="236"/>
    </location>
</feature>
<comment type="similarity">
    <text evidence="2 11">Belongs to the CDP-alcohol phosphatidyltransferase class-I family.</text>
</comment>
<name>A0A3D4V878_9BACT</name>
<evidence type="ECO:0000313" key="14">
    <source>
        <dbReference type="Proteomes" id="UP000264071"/>
    </source>
</evidence>
<organism evidence="13 14">
    <name type="scientific">Gemmatimonas aurantiaca</name>
    <dbReference type="NCBI Taxonomy" id="173480"/>
    <lineage>
        <taxon>Bacteria</taxon>
        <taxon>Pseudomonadati</taxon>
        <taxon>Gemmatimonadota</taxon>
        <taxon>Gemmatimonadia</taxon>
        <taxon>Gemmatimonadales</taxon>
        <taxon>Gemmatimonadaceae</taxon>
        <taxon>Gemmatimonas</taxon>
    </lineage>
</organism>
<dbReference type="Pfam" id="PF01066">
    <property type="entry name" value="CDP-OH_P_transf"/>
    <property type="match status" value="1"/>
</dbReference>
<evidence type="ECO:0008006" key="15">
    <source>
        <dbReference type="Google" id="ProtNLM"/>
    </source>
</evidence>
<gene>
    <name evidence="13" type="ORF">DGD08_06925</name>
</gene>
<keyword evidence="6 12" id="KW-1133">Transmembrane helix</keyword>
<protein>
    <recommendedName>
        <fullName evidence="15">CDP-diacylglycerol--glycerol-3-phosphate 3-phosphatidyltransferase</fullName>
    </recommendedName>
</protein>